<dbReference type="EMBL" id="JAMZFT010000001">
    <property type="protein sequence ID" value="MCP1336088.1"/>
    <property type="molecule type" value="Genomic_DNA"/>
</dbReference>
<keyword evidence="6" id="KW-1185">Reference proteome</keyword>
<dbReference type="AlphaFoldDB" id="A0A9J6PE37"/>
<comment type="catalytic activity">
    <reaction evidence="1">
        <text>3-hydroxy-2-methylpropanoyl-CoA + H2O = 3-hydroxy-2-methylpropanoate + CoA + H(+)</text>
        <dbReference type="Rhea" id="RHEA:20888"/>
        <dbReference type="ChEBI" id="CHEBI:11805"/>
        <dbReference type="ChEBI" id="CHEBI:15377"/>
        <dbReference type="ChEBI" id="CHEBI:15378"/>
        <dbReference type="ChEBI" id="CHEBI:57287"/>
        <dbReference type="ChEBI" id="CHEBI:57340"/>
        <dbReference type="EC" id="3.1.2.4"/>
    </reaction>
</comment>
<evidence type="ECO:0000259" key="4">
    <source>
        <dbReference type="Pfam" id="PF16113"/>
    </source>
</evidence>
<protein>
    <recommendedName>
        <fullName evidence="2">3-hydroxyisobutyryl-CoA hydrolase</fullName>
        <ecNumber evidence="2">3.1.2.4</ecNumber>
    </recommendedName>
</protein>
<evidence type="ECO:0000313" key="6">
    <source>
        <dbReference type="Proteomes" id="UP001055804"/>
    </source>
</evidence>
<dbReference type="InterPro" id="IPR029045">
    <property type="entry name" value="ClpP/crotonase-like_dom_sf"/>
</dbReference>
<dbReference type="EC" id="3.1.2.4" evidence="2"/>
<dbReference type="CDD" id="cd06558">
    <property type="entry name" value="crotonase-like"/>
    <property type="match status" value="1"/>
</dbReference>
<organism evidence="5 6">
    <name type="scientific">Futiania mangrovi</name>
    <dbReference type="NCBI Taxonomy" id="2959716"/>
    <lineage>
        <taxon>Bacteria</taxon>
        <taxon>Pseudomonadati</taxon>
        <taxon>Pseudomonadota</taxon>
        <taxon>Alphaproteobacteria</taxon>
        <taxon>Futianiales</taxon>
        <taxon>Futianiaceae</taxon>
        <taxon>Futiania</taxon>
    </lineage>
</organism>
<dbReference type="Gene3D" id="3.90.226.10">
    <property type="entry name" value="2-enoyl-CoA Hydratase, Chain A, domain 1"/>
    <property type="match status" value="1"/>
</dbReference>
<evidence type="ECO:0000256" key="1">
    <source>
        <dbReference type="ARBA" id="ARBA00001709"/>
    </source>
</evidence>
<evidence type="ECO:0000256" key="3">
    <source>
        <dbReference type="ARBA" id="ARBA00022801"/>
    </source>
</evidence>
<proteinExistence type="predicted"/>
<dbReference type="Proteomes" id="UP001055804">
    <property type="component" value="Unassembled WGS sequence"/>
</dbReference>
<evidence type="ECO:0000256" key="2">
    <source>
        <dbReference type="ARBA" id="ARBA00011915"/>
    </source>
</evidence>
<evidence type="ECO:0000313" key="5">
    <source>
        <dbReference type="EMBL" id="MCP1336088.1"/>
    </source>
</evidence>
<dbReference type="GO" id="GO:0003860">
    <property type="term" value="F:3-hydroxyisobutyryl-CoA hydrolase activity"/>
    <property type="evidence" value="ECO:0007669"/>
    <property type="project" value="UniProtKB-EC"/>
</dbReference>
<gene>
    <name evidence="5" type="ORF">NJQ99_06705</name>
</gene>
<keyword evidence="3" id="KW-0378">Hydrolase</keyword>
<dbReference type="SUPFAM" id="SSF52096">
    <property type="entry name" value="ClpP/crotonase"/>
    <property type="match status" value="1"/>
</dbReference>
<dbReference type="RefSeq" id="WP_269332004.1">
    <property type="nucleotide sequence ID" value="NZ_JAMZFT010000001.1"/>
</dbReference>
<dbReference type="InterPro" id="IPR045004">
    <property type="entry name" value="ECH_dom"/>
</dbReference>
<comment type="caution">
    <text evidence="5">The sequence shown here is derived from an EMBL/GenBank/DDBJ whole genome shotgun (WGS) entry which is preliminary data.</text>
</comment>
<name>A0A9J6PE37_9PROT</name>
<dbReference type="GO" id="GO:0006574">
    <property type="term" value="P:L-valine catabolic process"/>
    <property type="evidence" value="ECO:0007669"/>
    <property type="project" value="TreeGrafter"/>
</dbReference>
<dbReference type="InterPro" id="IPR032259">
    <property type="entry name" value="HIBYL-CoA-H"/>
</dbReference>
<feature type="domain" description="Enoyl-CoA hydratase/isomerase" evidence="4">
    <location>
        <begin position="14"/>
        <end position="340"/>
    </location>
</feature>
<dbReference type="PANTHER" id="PTHR43176:SF3">
    <property type="entry name" value="3-HYDROXYISOBUTYRYL-COA HYDROLASE, MITOCHONDRIAL"/>
    <property type="match status" value="1"/>
</dbReference>
<dbReference type="PANTHER" id="PTHR43176">
    <property type="entry name" value="3-HYDROXYISOBUTYRYL-COA HYDROLASE-RELATED"/>
    <property type="match status" value="1"/>
</dbReference>
<dbReference type="GO" id="GO:0005829">
    <property type="term" value="C:cytosol"/>
    <property type="evidence" value="ECO:0007669"/>
    <property type="project" value="TreeGrafter"/>
</dbReference>
<accession>A0A9J6PE37</accession>
<dbReference type="FunFam" id="3.90.226.10:FF:000026">
    <property type="entry name" value="3-hydroxyisobutyryl-CoA hydrolase, mitochondrial"/>
    <property type="match status" value="1"/>
</dbReference>
<dbReference type="Pfam" id="PF16113">
    <property type="entry name" value="ECH_2"/>
    <property type="match status" value="1"/>
</dbReference>
<reference evidence="5" key="1">
    <citation type="submission" date="2022-06" db="EMBL/GenBank/DDBJ databases">
        <title>Isolation and Genomics of Futiania mangrovii gen. nov., sp. nov., a Rare and Metabolically-versatile member in the Class Alphaproteobacteria.</title>
        <authorList>
            <person name="Liu L."/>
            <person name="Huang W.-C."/>
            <person name="Pan J."/>
            <person name="Li J."/>
            <person name="Huang Y."/>
            <person name="Du H."/>
            <person name="Liu Y."/>
            <person name="Li M."/>
        </authorList>
    </citation>
    <scope>NUCLEOTIDE SEQUENCE</scope>
    <source>
        <strain evidence="5">FT118</strain>
    </source>
</reference>
<dbReference type="NCBIfam" id="NF004127">
    <property type="entry name" value="PRK05617.1"/>
    <property type="match status" value="1"/>
</dbReference>
<sequence>MTEDLIVRREGAAGRITLNRPKALNSLTLDMVRGMQKALDAWRDDPEVRIVLIDGAGEKAFCAGGDIRRLWESARDKDGHAETFWREEYILNAAIKRYPKPYVALIDGITMGGGVGVSAHGSHRVMTERTMFAMPETGIGFFPDVGGTHLLSHQPGEVGTYLALTGARLKGADVIYAGGADAMVDAAAIETLAGELCAAAYTAAAHEEVDAILDAHAIDPGLAPLGDVKPAIDRCFAFDRMEDILAALETEESEFAAETLKTLGQKSPTGLKLTLAGLRRARAQSLETALTMELRMSVRCLDSHDFSEGIRSVVVDKDHAPKWNPPTVAEVEDAAIEAFFAPLGEGRDLSFG</sequence>